<protein>
    <submittedName>
        <fullName evidence="1">Uncharacterized protein</fullName>
    </submittedName>
</protein>
<proteinExistence type="predicted"/>
<sequence length="140" mass="15521">MSVAAAAARWRVAAEENDDDEIKILRPAEGAAVIPLAAVSIDLFQHLTFNHDKTFFGDELCDIDVCDVGVVIDGPPGRGSNGRKLSDAGSRIQTRYISSSRLLTIHRSPRFDETCITSDNEDMNDFRTTIIYVVTRRFCT</sequence>
<evidence type="ECO:0000313" key="2">
    <source>
        <dbReference type="Proteomes" id="UP000693946"/>
    </source>
</evidence>
<comment type="caution">
    <text evidence="1">The sequence shown here is derived from an EMBL/GenBank/DDBJ whole genome shotgun (WGS) entry which is preliminary data.</text>
</comment>
<dbReference type="AlphaFoldDB" id="A0AAV6QLF9"/>
<reference evidence="1 2" key="1">
    <citation type="journal article" date="2021" name="Sci. Rep.">
        <title>Chromosome anchoring in Senegalese sole (Solea senegalensis) reveals sex-associated markers and genome rearrangements in flatfish.</title>
        <authorList>
            <person name="Guerrero-Cozar I."/>
            <person name="Gomez-Garrido J."/>
            <person name="Berbel C."/>
            <person name="Martinez-Blanch J.F."/>
            <person name="Alioto T."/>
            <person name="Claros M.G."/>
            <person name="Gagnaire P.A."/>
            <person name="Manchado M."/>
        </authorList>
    </citation>
    <scope>NUCLEOTIDE SEQUENCE [LARGE SCALE GENOMIC DNA]</scope>
    <source>
        <strain evidence="1">Sse05_10M</strain>
    </source>
</reference>
<evidence type="ECO:0000313" key="1">
    <source>
        <dbReference type="EMBL" id="KAG7490989.1"/>
    </source>
</evidence>
<name>A0AAV6QLF9_SOLSE</name>
<organism evidence="1 2">
    <name type="scientific">Solea senegalensis</name>
    <name type="common">Senegalese sole</name>
    <dbReference type="NCBI Taxonomy" id="28829"/>
    <lineage>
        <taxon>Eukaryota</taxon>
        <taxon>Metazoa</taxon>
        <taxon>Chordata</taxon>
        <taxon>Craniata</taxon>
        <taxon>Vertebrata</taxon>
        <taxon>Euteleostomi</taxon>
        <taxon>Actinopterygii</taxon>
        <taxon>Neopterygii</taxon>
        <taxon>Teleostei</taxon>
        <taxon>Neoteleostei</taxon>
        <taxon>Acanthomorphata</taxon>
        <taxon>Carangaria</taxon>
        <taxon>Pleuronectiformes</taxon>
        <taxon>Pleuronectoidei</taxon>
        <taxon>Soleidae</taxon>
        <taxon>Solea</taxon>
    </lineage>
</organism>
<dbReference type="Proteomes" id="UP000693946">
    <property type="component" value="Linkage Group LG5"/>
</dbReference>
<keyword evidence="2" id="KW-1185">Reference proteome</keyword>
<dbReference type="EMBL" id="JAGKHQ010000017">
    <property type="protein sequence ID" value="KAG7490989.1"/>
    <property type="molecule type" value="Genomic_DNA"/>
</dbReference>
<gene>
    <name evidence="1" type="ORF">JOB18_046692</name>
</gene>
<accession>A0AAV6QLF9</accession>